<dbReference type="HOGENOM" id="CLU_077587_0_0_2"/>
<proteinExistence type="predicted"/>
<evidence type="ECO:0000313" key="2">
    <source>
        <dbReference type="Proteomes" id="UP000000345"/>
    </source>
</evidence>
<dbReference type="PATRIC" id="fig|79929.8.peg.706"/>
<keyword evidence="2" id="KW-1185">Reference proteome</keyword>
<reference evidence="1 2" key="2">
    <citation type="journal article" date="2010" name="J. Bacteriol.">
        <title>Complete genome sequence of Methanothermobacter marburgensis, a methanoarchaeon model organism.</title>
        <authorList>
            <person name="Liesegang H."/>
            <person name="Kaster A.K."/>
            <person name="Wiezer A."/>
            <person name="Goenrich M."/>
            <person name="Wollherr A."/>
            <person name="Seedorf H."/>
            <person name="Gottschalk G."/>
            <person name="Thauer R.K."/>
        </authorList>
    </citation>
    <scope>NUCLEOTIDE SEQUENCE [LARGE SCALE GENOMIC DNA]</scope>
    <source>
        <strain evidence="2">ATCC BAA-927 / DSM 2133 / JCM 14651 / NBRC 100331 / OCM 82 / Marburg</strain>
    </source>
</reference>
<dbReference type="Gene3D" id="3.40.50.620">
    <property type="entry name" value="HUPs"/>
    <property type="match status" value="1"/>
</dbReference>
<dbReference type="InterPro" id="IPR052188">
    <property type="entry name" value="Ni-pincer_cofactor_biosynth"/>
</dbReference>
<accession>D9PVR8</accession>
<dbReference type="PaxDb" id="79929-MTBMA_c07210"/>
<gene>
    <name evidence="1" type="ordered locus">MTBMA_c07210</name>
</gene>
<reference key="1">
    <citation type="submission" date="2009-08" db="EMBL/GenBank/DDBJ databases">
        <title>The genome sequence of Methanothermobacter marburgensis.</title>
        <authorList>
            <person name="Kaster A."/>
            <person name="Seedorf H."/>
            <person name="Goenrich M."/>
            <person name="Wiezer A."/>
            <person name="Liesegang H."/>
            <person name="Thauer R."/>
            <person name="Gottschalk G."/>
        </authorList>
    </citation>
    <scope>NUCLEOTIDE SEQUENCE</scope>
    <source>
        <strain>Marburg</strain>
    </source>
</reference>
<dbReference type="AlphaFoldDB" id="D9PVR8"/>
<sequence length="340" mass="37923">MDADELAVLIREVRSEIGHENTEVRIAEAIFNGERDELLIVAPDRSDKSIIIGKGGWVVGRLRERLGIMRIHVESEIDLIMRRERVKFALERLAELRGSFRVLSLLEEPLRKRLEYPAGLDFLTESDSAPQHPIKELDTAVALSGGTDSSFSLIAAVNLGLNPVAFTADPGTIVLPGHVRRVVDELTASLGVRHEYLSMDFSEFQRDALEGRFHPCGRCSSMIEEVIMEKIKNEGIDTVIFGDLLSTGYGSLQMRDDILRVNLPALFAASKQELKSAVSTYGLRATSGFGCPLLGEVHRRYPHMRRYSIQRVLRETRAGALEPGEALELVWSICGSRRTN</sequence>
<dbReference type="GeneID" id="77399501"/>
<dbReference type="GeneID" id="9704429"/>
<organism evidence="1 2">
    <name type="scientific">Methanothermobacter marburgensis (strain ATCC BAA-927 / DSM 2133 / JCM 14651 / NBRC 100331 / OCM 82 / Marburg)</name>
    <name type="common">Methanobacterium thermoautotrophicum</name>
    <dbReference type="NCBI Taxonomy" id="79929"/>
    <lineage>
        <taxon>Archaea</taxon>
        <taxon>Methanobacteriati</taxon>
        <taxon>Methanobacteriota</taxon>
        <taxon>Methanomada group</taxon>
        <taxon>Methanobacteria</taxon>
        <taxon>Methanobacteriales</taxon>
        <taxon>Methanobacteriaceae</taxon>
        <taxon>Methanothermobacter</taxon>
    </lineage>
</organism>
<dbReference type="KEGG" id="mmg:MTBMA_c07210"/>
<dbReference type="PANTHER" id="PTHR43169:SF1">
    <property type="entry name" value="ATPASE, PP-LOOP SUPERFAMILY-RELATED"/>
    <property type="match status" value="1"/>
</dbReference>
<dbReference type="OrthoDB" id="85793at2157"/>
<dbReference type="EMBL" id="CP001710">
    <property type="protein sequence ID" value="ADL58316.1"/>
    <property type="molecule type" value="Genomic_DNA"/>
</dbReference>
<dbReference type="Proteomes" id="UP000000345">
    <property type="component" value="Chromosome"/>
</dbReference>
<dbReference type="PANTHER" id="PTHR43169">
    <property type="entry name" value="EXSB FAMILY PROTEIN"/>
    <property type="match status" value="1"/>
</dbReference>
<name>D9PVR8_METTM</name>
<dbReference type="SUPFAM" id="SSF52402">
    <property type="entry name" value="Adenine nucleotide alpha hydrolases-like"/>
    <property type="match status" value="1"/>
</dbReference>
<dbReference type="InterPro" id="IPR014729">
    <property type="entry name" value="Rossmann-like_a/b/a_fold"/>
</dbReference>
<protein>
    <submittedName>
        <fullName evidence="1">Predicted ATPase</fullName>
    </submittedName>
</protein>
<dbReference type="RefSeq" id="WP_013295540.1">
    <property type="nucleotide sequence ID" value="NC_014408.1"/>
</dbReference>
<evidence type="ECO:0000313" key="1">
    <source>
        <dbReference type="EMBL" id="ADL58316.1"/>
    </source>
</evidence>